<comment type="subcellular location">
    <subcellularLocation>
        <location evidence="2">Cell membrane</location>
        <topology evidence="2">Multi-pass membrane protein</topology>
    </subcellularLocation>
</comment>
<evidence type="ECO:0000313" key="17">
    <source>
        <dbReference type="Proteomes" id="UP000367750"/>
    </source>
</evidence>
<gene>
    <name evidence="16" type="ORF">F4V43_07630</name>
</gene>
<dbReference type="Gene3D" id="6.10.340.10">
    <property type="match status" value="1"/>
</dbReference>
<keyword evidence="9" id="KW-0067">ATP-binding</keyword>
<dbReference type="PROSITE" id="PS50109">
    <property type="entry name" value="HIS_KIN"/>
    <property type="match status" value="1"/>
</dbReference>
<dbReference type="SMART" id="SM00387">
    <property type="entry name" value="HATPase_c"/>
    <property type="match status" value="1"/>
</dbReference>
<dbReference type="EMBL" id="VYKK01000008">
    <property type="protein sequence ID" value="KAA9005337.1"/>
    <property type="molecule type" value="Genomic_DNA"/>
</dbReference>
<proteinExistence type="predicted"/>
<evidence type="ECO:0000256" key="10">
    <source>
        <dbReference type="ARBA" id="ARBA00023012"/>
    </source>
</evidence>
<evidence type="ECO:0000256" key="11">
    <source>
        <dbReference type="ARBA" id="ARBA00023136"/>
    </source>
</evidence>
<keyword evidence="11 13" id="KW-0472">Membrane</keyword>
<dbReference type="InterPro" id="IPR003594">
    <property type="entry name" value="HATPase_dom"/>
</dbReference>
<dbReference type="Pfam" id="PF06580">
    <property type="entry name" value="His_kinase"/>
    <property type="match status" value="1"/>
</dbReference>
<reference evidence="16 17" key="1">
    <citation type="submission" date="2019-09" db="EMBL/GenBank/DDBJ databases">
        <title>Bacillus ochoae sp. nov., Paenibacillus whitsoniae sp. nov., Paenibacillus spiritus sp. nov. Isolated from the Mars Exploration Rover during spacecraft assembly.</title>
        <authorList>
            <person name="Seuylemezian A."/>
            <person name="Vaishampayan P."/>
        </authorList>
    </citation>
    <scope>NUCLEOTIDE SEQUENCE [LARGE SCALE GENOMIC DNA]</scope>
    <source>
        <strain evidence="16 17">MER_111</strain>
    </source>
</reference>
<feature type="transmembrane region" description="Helical" evidence="13">
    <location>
        <begin position="21"/>
        <end position="40"/>
    </location>
</feature>
<evidence type="ECO:0000256" key="12">
    <source>
        <dbReference type="SAM" id="Coils"/>
    </source>
</evidence>
<dbReference type="PANTHER" id="PTHR34220:SF7">
    <property type="entry name" value="SENSOR HISTIDINE KINASE YPDA"/>
    <property type="match status" value="1"/>
</dbReference>
<evidence type="ECO:0000256" key="13">
    <source>
        <dbReference type="SAM" id="Phobius"/>
    </source>
</evidence>
<evidence type="ECO:0000256" key="6">
    <source>
        <dbReference type="ARBA" id="ARBA00022679"/>
    </source>
</evidence>
<dbReference type="AlphaFoldDB" id="A0A5J5GB56"/>
<keyword evidence="8 16" id="KW-0418">Kinase</keyword>
<comment type="caution">
    <text evidence="16">The sequence shown here is derived from an EMBL/GenBank/DDBJ whole genome shotgun (WGS) entry which is preliminary data.</text>
</comment>
<feature type="transmembrane region" description="Helical" evidence="13">
    <location>
        <begin position="296"/>
        <end position="319"/>
    </location>
</feature>
<organism evidence="16 17">
    <name type="scientific">Paenibacillus spiritus</name>
    <dbReference type="NCBI Taxonomy" id="2496557"/>
    <lineage>
        <taxon>Bacteria</taxon>
        <taxon>Bacillati</taxon>
        <taxon>Bacillota</taxon>
        <taxon>Bacilli</taxon>
        <taxon>Bacillales</taxon>
        <taxon>Paenibacillaceae</taxon>
        <taxon>Paenibacillus</taxon>
    </lineage>
</organism>
<evidence type="ECO:0000259" key="14">
    <source>
        <dbReference type="PROSITE" id="PS50109"/>
    </source>
</evidence>
<dbReference type="EC" id="2.7.13.3" evidence="3"/>
<dbReference type="GO" id="GO:0005886">
    <property type="term" value="C:plasma membrane"/>
    <property type="evidence" value="ECO:0007669"/>
    <property type="project" value="UniProtKB-SubCell"/>
</dbReference>
<dbReference type="RefSeq" id="WP_150457649.1">
    <property type="nucleotide sequence ID" value="NZ_VYKK01000008.1"/>
</dbReference>
<dbReference type="SUPFAM" id="SSF55874">
    <property type="entry name" value="ATPase domain of HSP90 chaperone/DNA topoisomerase II/histidine kinase"/>
    <property type="match status" value="1"/>
</dbReference>
<keyword evidence="4" id="KW-1003">Cell membrane</keyword>
<evidence type="ECO:0000259" key="15">
    <source>
        <dbReference type="PROSITE" id="PS50885"/>
    </source>
</evidence>
<dbReference type="InterPro" id="IPR005467">
    <property type="entry name" value="His_kinase_dom"/>
</dbReference>
<feature type="domain" description="HAMP" evidence="15">
    <location>
        <begin position="349"/>
        <end position="372"/>
    </location>
</feature>
<keyword evidence="7" id="KW-0547">Nucleotide-binding</keyword>
<dbReference type="GO" id="GO:0000155">
    <property type="term" value="F:phosphorelay sensor kinase activity"/>
    <property type="evidence" value="ECO:0007669"/>
    <property type="project" value="InterPro"/>
</dbReference>
<name>A0A5J5GB56_9BACL</name>
<dbReference type="InterPro" id="IPR050640">
    <property type="entry name" value="Bact_2-comp_sensor_kinase"/>
</dbReference>
<evidence type="ECO:0000256" key="5">
    <source>
        <dbReference type="ARBA" id="ARBA00022553"/>
    </source>
</evidence>
<accession>A0A5J5GB56</accession>
<keyword evidence="10" id="KW-0902">Two-component regulatory system</keyword>
<dbReference type="InterPro" id="IPR010559">
    <property type="entry name" value="Sig_transdc_His_kin_internal"/>
</dbReference>
<evidence type="ECO:0000256" key="3">
    <source>
        <dbReference type="ARBA" id="ARBA00012438"/>
    </source>
</evidence>
<dbReference type="PANTHER" id="PTHR34220">
    <property type="entry name" value="SENSOR HISTIDINE KINASE YPDA"/>
    <property type="match status" value="1"/>
</dbReference>
<sequence>MRSKWNLFGLVNDIPIKQKFLFIYLLCVLAPILSINTLFYRQIGHNAQVQEQENLQISVDRASYDLLQMVDECVAIGNTIAADRTFNELLDRDYADFSDYYDTYNDILRDKLRQYTNLHSYISWIGVYTSNTTISSGGSYFAIKPEDAGSGWYRKIAASRDKAILVSYLDANPMNPQQQMVYVSIIRKLDNYPDLFNHTQYLRIDLRLDNLMELFRKERSYLKLRLVDDDNRVVLESGRSYYAVNGLLTPLEEGTEESRHNGKEFSAPLGSASYLQGWRLIGVPESEQADQAQRSAWRLFILLALATIIVPSVLITIIFRSYNTRVSRLYKHMKLVKYERFEPIAMYEGKDEIGGLLRSFNLMTEKIKNLINDVYKLEIQKKDLELEQVRAELKLLQSQVDPHFLFNTLNAVLVVCKKYQYEQVTDIIRNLSQILRRLLNWKDDMVTISEEIELIEMYLQIEKFRFQDRFSYELNVDPGVLSGRIPKMSIQSLVENSCKHGLQSVKGLRRIAIGVYAQGEELRIAVRDNGIGLDAEKLEEIERHLRSDENSGRNIGLRNVSKRLDLYYQGRAELRIESRIHEGTTIRIRIPLELVITKEEENGDV</sequence>
<keyword evidence="13" id="KW-0812">Transmembrane</keyword>
<feature type="domain" description="Histidine kinase" evidence="14">
    <location>
        <begin position="490"/>
        <end position="594"/>
    </location>
</feature>
<feature type="coiled-coil region" evidence="12">
    <location>
        <begin position="367"/>
        <end position="399"/>
    </location>
</feature>
<evidence type="ECO:0000256" key="7">
    <source>
        <dbReference type="ARBA" id="ARBA00022741"/>
    </source>
</evidence>
<dbReference type="InterPro" id="IPR003660">
    <property type="entry name" value="HAMP_dom"/>
</dbReference>
<dbReference type="OrthoDB" id="9776552at2"/>
<dbReference type="Gene3D" id="3.30.565.10">
    <property type="entry name" value="Histidine kinase-like ATPase, C-terminal domain"/>
    <property type="match status" value="1"/>
</dbReference>
<evidence type="ECO:0000256" key="8">
    <source>
        <dbReference type="ARBA" id="ARBA00022777"/>
    </source>
</evidence>
<keyword evidence="17" id="KW-1185">Reference proteome</keyword>
<keyword evidence="13" id="KW-1133">Transmembrane helix</keyword>
<evidence type="ECO:0000256" key="9">
    <source>
        <dbReference type="ARBA" id="ARBA00022840"/>
    </source>
</evidence>
<keyword evidence="6" id="KW-0808">Transferase</keyword>
<evidence type="ECO:0000256" key="4">
    <source>
        <dbReference type="ARBA" id="ARBA00022475"/>
    </source>
</evidence>
<dbReference type="Proteomes" id="UP000367750">
    <property type="component" value="Unassembled WGS sequence"/>
</dbReference>
<protein>
    <recommendedName>
        <fullName evidence="3">histidine kinase</fullName>
        <ecNumber evidence="3">2.7.13.3</ecNumber>
    </recommendedName>
</protein>
<evidence type="ECO:0000313" key="16">
    <source>
        <dbReference type="EMBL" id="KAA9005337.1"/>
    </source>
</evidence>
<dbReference type="InterPro" id="IPR036890">
    <property type="entry name" value="HATPase_C_sf"/>
</dbReference>
<keyword evidence="12" id="KW-0175">Coiled coil</keyword>
<dbReference type="PROSITE" id="PS50885">
    <property type="entry name" value="HAMP"/>
    <property type="match status" value="1"/>
</dbReference>
<evidence type="ECO:0000256" key="2">
    <source>
        <dbReference type="ARBA" id="ARBA00004651"/>
    </source>
</evidence>
<dbReference type="GO" id="GO:0005524">
    <property type="term" value="F:ATP binding"/>
    <property type="evidence" value="ECO:0007669"/>
    <property type="project" value="UniProtKB-KW"/>
</dbReference>
<comment type="catalytic activity">
    <reaction evidence="1">
        <text>ATP + protein L-histidine = ADP + protein N-phospho-L-histidine.</text>
        <dbReference type="EC" id="2.7.13.3"/>
    </reaction>
</comment>
<evidence type="ECO:0000256" key="1">
    <source>
        <dbReference type="ARBA" id="ARBA00000085"/>
    </source>
</evidence>
<dbReference type="Pfam" id="PF02518">
    <property type="entry name" value="HATPase_c"/>
    <property type="match status" value="1"/>
</dbReference>
<keyword evidence="5" id="KW-0597">Phosphoprotein</keyword>